<evidence type="ECO:0000313" key="1">
    <source>
        <dbReference type="EMBL" id="QDE36381.1"/>
    </source>
</evidence>
<dbReference type="OrthoDB" id="3239501at2"/>
<gene>
    <name evidence="1" type="ORF">FIV50_17285</name>
</gene>
<name>A0A4Y5YTX5_9MICO</name>
<reference evidence="1 2" key="1">
    <citation type="submission" date="2019-06" db="EMBL/GenBank/DDBJ databases">
        <title>Complete genome of Microbacterium foliorum M2.</title>
        <authorList>
            <person name="Cao G."/>
        </authorList>
    </citation>
    <scope>NUCLEOTIDE SEQUENCE [LARGE SCALE GENOMIC DNA]</scope>
    <source>
        <strain evidence="1 2">M2</strain>
    </source>
</reference>
<dbReference type="AlphaFoldDB" id="A0A4Y5YTX5"/>
<dbReference type="RefSeq" id="WP_140038503.1">
    <property type="nucleotide sequence ID" value="NZ_CP041040.1"/>
</dbReference>
<protein>
    <submittedName>
        <fullName evidence="1">Uncharacterized protein</fullName>
    </submittedName>
</protein>
<accession>A0A4Y5YTX5</accession>
<organism evidence="1 2">
    <name type="scientific">Microbacterium foliorum</name>
    <dbReference type="NCBI Taxonomy" id="104336"/>
    <lineage>
        <taxon>Bacteria</taxon>
        <taxon>Bacillati</taxon>
        <taxon>Actinomycetota</taxon>
        <taxon>Actinomycetes</taxon>
        <taxon>Micrococcales</taxon>
        <taxon>Microbacteriaceae</taxon>
        <taxon>Microbacterium</taxon>
    </lineage>
</organism>
<proteinExistence type="predicted"/>
<evidence type="ECO:0000313" key="2">
    <source>
        <dbReference type="Proteomes" id="UP000316125"/>
    </source>
</evidence>
<dbReference type="EMBL" id="CP041040">
    <property type="protein sequence ID" value="QDE36381.1"/>
    <property type="molecule type" value="Genomic_DNA"/>
</dbReference>
<dbReference type="Proteomes" id="UP000316125">
    <property type="component" value="Chromosome"/>
</dbReference>
<sequence length="138" mass="15015">MISANDPAAWRERLAAVRSELDELFPPGEAEDAEEAFAAQARAGMLGREWQVLQGRIDLNLTTREAVLSGEDDSVEAAFVRETGARQSEALVEALRRTAPGDSRDPGAELRALHAETTARGARIDAMLRDMAARERGI</sequence>